<dbReference type="CDD" id="cd02440">
    <property type="entry name" value="AdoMet_MTases"/>
    <property type="match status" value="1"/>
</dbReference>
<organism evidence="1">
    <name type="scientific">Fervidicoccus fontis</name>
    <dbReference type="NCBI Taxonomy" id="683846"/>
    <lineage>
        <taxon>Archaea</taxon>
        <taxon>Thermoproteota</taxon>
        <taxon>Thermoprotei</taxon>
        <taxon>Fervidicoccales</taxon>
        <taxon>Fervidicoccaceae</taxon>
        <taxon>Fervidicoccus</taxon>
    </lineage>
</organism>
<name>A0A7C2UJE3_9CREN</name>
<dbReference type="SUPFAM" id="SSF53335">
    <property type="entry name" value="S-adenosyl-L-methionine-dependent methyltransferases"/>
    <property type="match status" value="1"/>
</dbReference>
<comment type="caution">
    <text evidence="1">The sequence shown here is derived from an EMBL/GenBank/DDBJ whole genome shotgun (WGS) entry which is preliminary data.</text>
</comment>
<reference evidence="1" key="1">
    <citation type="journal article" date="2020" name="mSystems">
        <title>Genome- and Community-Level Interaction Insights into Carbon Utilization and Element Cycling Functions of Hydrothermarchaeota in Hydrothermal Sediment.</title>
        <authorList>
            <person name="Zhou Z."/>
            <person name="Liu Y."/>
            <person name="Xu W."/>
            <person name="Pan J."/>
            <person name="Luo Z.H."/>
            <person name="Li M."/>
        </authorList>
    </citation>
    <scope>NUCLEOTIDE SEQUENCE [LARGE SCALE GENOMIC DNA]</scope>
    <source>
        <strain evidence="1">SpSt-1259</strain>
    </source>
</reference>
<dbReference type="InterPro" id="IPR029063">
    <property type="entry name" value="SAM-dependent_MTases_sf"/>
</dbReference>
<protein>
    <recommendedName>
        <fullName evidence="2">Methyltransferase domain-containing protein</fullName>
    </recommendedName>
</protein>
<sequence length="260" mass="29635">MSSCVNSLNPFYKKITNMLGIVEVFRKITSEECREEGDLETYPKMIVPKFRWKAFAMSKSRLEIVLDKLKKKGRPNSRLEQHRTPGWIAADMIWMAKERGFIDGAKILDLGSGDGVLCIGSLLAGASSCISLEIDDESIEVQISNIRELGIEGQVDVVRADVRYYPFRNNFCDLAIINPPFGTVERGIDLEFLIAATKSCNATLSLHLSNDKSRDFISREMEKIGKKAVILKTYKMELKQIFEYHKSRIRRIDVDLYLVK</sequence>
<dbReference type="Proteomes" id="UP000885664">
    <property type="component" value="Unassembled WGS sequence"/>
</dbReference>
<evidence type="ECO:0008006" key="2">
    <source>
        <dbReference type="Google" id="ProtNLM"/>
    </source>
</evidence>
<dbReference type="Pfam" id="PF03602">
    <property type="entry name" value="Cons_hypoth95"/>
    <property type="match status" value="1"/>
</dbReference>
<proteinExistence type="predicted"/>
<dbReference type="PANTHER" id="PTHR23290:SF0">
    <property type="entry name" value="RRNA N6-ADENOSINE-METHYLTRANSFERASE METTL5"/>
    <property type="match status" value="1"/>
</dbReference>
<dbReference type="InterPro" id="IPR051720">
    <property type="entry name" value="rRNA_MeTrfase/Polyamine_Synth"/>
</dbReference>
<dbReference type="PANTHER" id="PTHR23290">
    <property type="entry name" value="RRNA N6-ADENOSINE-METHYLTRANSFERASE METTL5"/>
    <property type="match status" value="1"/>
</dbReference>
<dbReference type="EMBL" id="DSFE01000055">
    <property type="protein sequence ID" value="HEU97722.1"/>
    <property type="molecule type" value="Genomic_DNA"/>
</dbReference>
<gene>
    <name evidence="1" type="ORF">ENO36_02560</name>
</gene>
<dbReference type="Gene3D" id="3.40.50.150">
    <property type="entry name" value="Vaccinia Virus protein VP39"/>
    <property type="match status" value="1"/>
</dbReference>
<dbReference type="AlphaFoldDB" id="A0A7C2UJE3"/>
<dbReference type="GO" id="GO:0016740">
    <property type="term" value="F:transferase activity"/>
    <property type="evidence" value="ECO:0007669"/>
    <property type="project" value="UniProtKB-ARBA"/>
</dbReference>
<evidence type="ECO:0000313" key="1">
    <source>
        <dbReference type="EMBL" id="HEU97722.1"/>
    </source>
</evidence>
<accession>A0A7C2UJE3</accession>